<keyword evidence="10" id="KW-0677">Repeat</keyword>
<dbReference type="InterPro" id="IPR039795">
    <property type="entry name" value="LTN1/Rkr1"/>
</dbReference>
<dbReference type="Pfam" id="PF22999">
    <property type="entry name" value="LTN1_E3_ligase_6th"/>
    <property type="match status" value="1"/>
</dbReference>
<sequence>YVKCDLFCEIVCHFVALIIFIDGIKSFQEKIDDTNSDFQFCVELLSIMEDGVQFLERQLSSKVVVDTSLSIASQFEGLHYYVLPHMIGLGDDDKLEKIVLIKEFMKSLPVSDRILSYYVARSIDIDIEMEKYDGTDKNLRLQNTTYHLALIAHSSNFDAKKDFLAALSSILSTKDFEDILLFNGSLENVDNHIVRLNSNLAIFYQSLIKNIEKLDSDHIDSIFCSLLAWLQTCADFSIDSTTNIDTLEFFVQILHLYHFVNEKLMFVADEQESVPKFVQEWREFFSPACQSILTKQFSPYFASENRMNNRLIGYCIAEFSCCWKTVDGAKFLDEANFPLLLSPDLDSLGYPANYQSLIIYLSDMLINKNRSFQVASFDVLKSIVSKMYEYEKRSVEEGRDEESIHQFPSYLTTNLSKCLAIIRPHFTSQSLNHGILTPTIHSYLLTWEIIFKYVDDSIPTELRPSYSRQLYNSDLLEDLLTTIFWTLEDFSLYIENRTSGLRSNDPEFQNILNFILDCDSDYDVESNFFEKCPPLNSHAHFTLRELRHLTCHVYFELLRLFPAAVRQWWNSSDKKLRNFVERFTSKHVSKLLCSLELRNINKSQRHYDKMTLSARTNTREIVSSYKLEDLNMELVISLPPNYPLQPVNVEATERVGVAKDKWRKWMLQLVVFLTHQNGSLLDGLLLWKGCVDKHLEGVEECTICMMAVHGSSYQLPKVSCRQCKKKFHAACLYKWFDTSNKSSCPMCRTEFSG</sequence>
<dbReference type="SUPFAM" id="SSF57850">
    <property type="entry name" value="RING/U-box"/>
    <property type="match status" value="1"/>
</dbReference>
<dbReference type="Proteomes" id="UP000887565">
    <property type="component" value="Unplaced"/>
</dbReference>
<dbReference type="AlphaFoldDB" id="A0A915KTN4"/>
<evidence type="ECO:0000256" key="11">
    <source>
        <dbReference type="ARBA" id="ARBA00022771"/>
    </source>
</evidence>
<dbReference type="InterPro" id="IPR011016">
    <property type="entry name" value="Znf_RING-CH"/>
</dbReference>
<dbReference type="InterPro" id="IPR039804">
    <property type="entry name" value="RING-CH-C4HC3_LTN1"/>
</dbReference>
<evidence type="ECO:0000256" key="1">
    <source>
        <dbReference type="ARBA" id="ARBA00000900"/>
    </source>
</evidence>
<dbReference type="EC" id="2.3.2.27" evidence="5 18"/>
<dbReference type="WBParaSite" id="nRc.2.0.1.t42285-RA">
    <property type="protein sequence ID" value="nRc.2.0.1.t42285-RA"/>
    <property type="gene ID" value="nRc.2.0.1.g42285"/>
</dbReference>
<dbReference type="GO" id="GO:0005829">
    <property type="term" value="C:cytosol"/>
    <property type="evidence" value="ECO:0007669"/>
    <property type="project" value="UniProtKB-SubCell"/>
</dbReference>
<name>A0A915KTN4_ROMCU</name>
<dbReference type="SMART" id="SM00744">
    <property type="entry name" value="RINGv"/>
    <property type="match status" value="1"/>
</dbReference>
<evidence type="ECO:0000313" key="20">
    <source>
        <dbReference type="Proteomes" id="UP000887565"/>
    </source>
</evidence>
<dbReference type="InterPro" id="IPR054477">
    <property type="entry name" value="LTN1_E3_ligase_6th"/>
</dbReference>
<dbReference type="GO" id="GO:1990112">
    <property type="term" value="C:RQC complex"/>
    <property type="evidence" value="ECO:0007669"/>
    <property type="project" value="UniProtKB-UniRule"/>
</dbReference>
<keyword evidence="12 18" id="KW-0833">Ubl conjugation pathway</keyword>
<evidence type="ECO:0000256" key="17">
    <source>
        <dbReference type="PROSITE-ProRule" id="PRU00175"/>
    </source>
</evidence>
<evidence type="ECO:0000256" key="3">
    <source>
        <dbReference type="ARBA" id="ARBA00004906"/>
    </source>
</evidence>
<dbReference type="Pfam" id="PF24618">
    <property type="entry name" value="LTN1_E3_ligase_5th"/>
    <property type="match status" value="1"/>
</dbReference>
<organism evidence="20 21">
    <name type="scientific">Romanomermis culicivorax</name>
    <name type="common">Nematode worm</name>
    <dbReference type="NCBI Taxonomy" id="13658"/>
    <lineage>
        <taxon>Eukaryota</taxon>
        <taxon>Metazoa</taxon>
        <taxon>Ecdysozoa</taxon>
        <taxon>Nematoda</taxon>
        <taxon>Enoplea</taxon>
        <taxon>Dorylaimia</taxon>
        <taxon>Mermithida</taxon>
        <taxon>Mermithoidea</taxon>
        <taxon>Mermithidae</taxon>
        <taxon>Romanomermis</taxon>
    </lineage>
</organism>
<protein>
    <recommendedName>
        <fullName evidence="6 18">E3 ubiquitin-protein ligase listerin</fullName>
        <ecNumber evidence="5 18">2.3.2.27</ecNumber>
    </recommendedName>
    <alternativeName>
        <fullName evidence="14 18">RING-type E3 ubiquitin transferase listerin</fullName>
    </alternativeName>
</protein>
<evidence type="ECO:0000256" key="12">
    <source>
        <dbReference type="ARBA" id="ARBA00022786"/>
    </source>
</evidence>
<dbReference type="InterPro" id="IPR056241">
    <property type="entry name" value="LTN1_HEAT_5th"/>
</dbReference>
<comment type="pathway">
    <text evidence="3 18">Protein modification; protein ubiquitination.</text>
</comment>
<dbReference type="InterPro" id="IPR001841">
    <property type="entry name" value="Znf_RING"/>
</dbReference>
<comment type="subunit">
    <text evidence="16">Component of the ribosome quality control complex (RQC), composed of at least the E3 ubiquitin ligase ltn1 and nemf. The complex probably also contains tcf25 as well as vcp/p97 and its ubiquitin-binding cofactors. RQC forms a stable complex with 60S ribosomal subunits.</text>
</comment>
<evidence type="ECO:0000256" key="10">
    <source>
        <dbReference type="ARBA" id="ARBA00022737"/>
    </source>
</evidence>
<dbReference type="PROSITE" id="PS50089">
    <property type="entry name" value="ZF_RING_2"/>
    <property type="match status" value="1"/>
</dbReference>
<dbReference type="Pfam" id="PF13639">
    <property type="entry name" value="zf-RING_2"/>
    <property type="match status" value="1"/>
</dbReference>
<accession>A0A915KTN4</accession>
<reference evidence="21" key="1">
    <citation type="submission" date="2022-11" db="UniProtKB">
        <authorList>
            <consortium name="WormBaseParasite"/>
        </authorList>
    </citation>
    <scope>IDENTIFICATION</scope>
</reference>
<evidence type="ECO:0000256" key="14">
    <source>
        <dbReference type="ARBA" id="ARBA00032366"/>
    </source>
</evidence>
<dbReference type="GO" id="GO:0043023">
    <property type="term" value="F:ribosomal large subunit binding"/>
    <property type="evidence" value="ECO:0007669"/>
    <property type="project" value="TreeGrafter"/>
</dbReference>
<comment type="similarity">
    <text evidence="4 18">Belongs to the LTN1 family.</text>
</comment>
<dbReference type="Gene3D" id="3.30.40.10">
    <property type="entry name" value="Zinc/RING finger domain, C3HC4 (zinc finger)"/>
    <property type="match status" value="1"/>
</dbReference>
<evidence type="ECO:0000256" key="6">
    <source>
        <dbReference type="ARBA" id="ARBA00017157"/>
    </source>
</evidence>
<dbReference type="PANTHER" id="PTHR12389:SF0">
    <property type="entry name" value="E3 UBIQUITIN-PROTEIN LIGASE LISTERIN"/>
    <property type="match status" value="1"/>
</dbReference>
<keyword evidence="13 18" id="KW-0862">Zinc</keyword>
<keyword evidence="7" id="KW-0963">Cytoplasm</keyword>
<proteinExistence type="inferred from homology"/>
<keyword evidence="11 17" id="KW-0863">Zinc-finger</keyword>
<dbReference type="InterPro" id="IPR054478">
    <property type="entry name" value="LTN1_UBC"/>
</dbReference>
<evidence type="ECO:0000256" key="15">
    <source>
        <dbReference type="ARBA" id="ARBA00053497"/>
    </source>
</evidence>
<comment type="subcellular location">
    <subcellularLocation>
        <location evidence="2">Cytoplasm</location>
        <location evidence="2">Cytosol</location>
    </subcellularLocation>
</comment>
<keyword evidence="20" id="KW-1185">Reference proteome</keyword>
<keyword evidence="8 18" id="KW-0808">Transferase</keyword>
<dbReference type="GO" id="GO:0072344">
    <property type="term" value="P:rescue of stalled ribosome"/>
    <property type="evidence" value="ECO:0007669"/>
    <property type="project" value="UniProtKB-UniRule"/>
</dbReference>
<evidence type="ECO:0000256" key="16">
    <source>
        <dbReference type="ARBA" id="ARBA00065062"/>
    </source>
</evidence>
<dbReference type="FunFam" id="3.30.40.10:FF:000038">
    <property type="entry name" value="E3 ubiquitin-protein ligase listerin"/>
    <property type="match status" value="1"/>
</dbReference>
<evidence type="ECO:0000256" key="7">
    <source>
        <dbReference type="ARBA" id="ARBA00022490"/>
    </source>
</evidence>
<dbReference type="Pfam" id="PF23009">
    <property type="entry name" value="UBC_like"/>
    <property type="match status" value="1"/>
</dbReference>
<evidence type="ECO:0000256" key="13">
    <source>
        <dbReference type="ARBA" id="ARBA00022833"/>
    </source>
</evidence>
<keyword evidence="9 18" id="KW-0479">Metal-binding</keyword>
<evidence type="ECO:0000256" key="18">
    <source>
        <dbReference type="RuleBase" id="RU367090"/>
    </source>
</evidence>
<dbReference type="GO" id="GO:1990116">
    <property type="term" value="P:ribosome-associated ubiquitin-dependent protein catabolic process"/>
    <property type="evidence" value="ECO:0007669"/>
    <property type="project" value="UniProtKB-UniRule"/>
</dbReference>
<dbReference type="PANTHER" id="PTHR12389">
    <property type="entry name" value="ZINC FINGER PROTEIN 294"/>
    <property type="match status" value="1"/>
</dbReference>
<evidence type="ECO:0000313" key="21">
    <source>
        <dbReference type="WBParaSite" id="nRc.2.0.1.t42285-RA"/>
    </source>
</evidence>
<evidence type="ECO:0000256" key="8">
    <source>
        <dbReference type="ARBA" id="ARBA00022679"/>
    </source>
</evidence>
<comment type="function">
    <text evidence="15">E3 ubiquitin-protein ligase. Component of the ribosome quality control complex (RQC), a ribosome-associated complex that mediates ubiquitination and extraction of incompletely synthesized nascent chains for proteasomal degradation. Ubiquitination leads to vcp/p97 recruitment for extraction and degradation of the incomplete translation product.</text>
</comment>
<evidence type="ECO:0000256" key="2">
    <source>
        <dbReference type="ARBA" id="ARBA00004514"/>
    </source>
</evidence>
<feature type="domain" description="RING-type" evidence="19">
    <location>
        <begin position="701"/>
        <end position="748"/>
    </location>
</feature>
<evidence type="ECO:0000256" key="9">
    <source>
        <dbReference type="ARBA" id="ARBA00022723"/>
    </source>
</evidence>
<comment type="catalytic activity">
    <reaction evidence="1 18">
        <text>S-ubiquitinyl-[E2 ubiquitin-conjugating enzyme]-L-cysteine + [acceptor protein]-L-lysine = [E2 ubiquitin-conjugating enzyme]-L-cysteine + N(6)-ubiquitinyl-[acceptor protein]-L-lysine.</text>
        <dbReference type="EC" id="2.3.2.27"/>
    </reaction>
</comment>
<evidence type="ECO:0000256" key="4">
    <source>
        <dbReference type="ARBA" id="ARBA00007997"/>
    </source>
</evidence>
<dbReference type="GO" id="GO:0008270">
    <property type="term" value="F:zinc ion binding"/>
    <property type="evidence" value="ECO:0007669"/>
    <property type="project" value="UniProtKB-KW"/>
</dbReference>
<dbReference type="InterPro" id="IPR013083">
    <property type="entry name" value="Znf_RING/FYVE/PHD"/>
</dbReference>
<evidence type="ECO:0000259" key="19">
    <source>
        <dbReference type="PROSITE" id="PS50089"/>
    </source>
</evidence>
<dbReference type="SMART" id="SM01197">
    <property type="entry name" value="FANCL_C"/>
    <property type="match status" value="1"/>
</dbReference>
<dbReference type="GO" id="GO:0061630">
    <property type="term" value="F:ubiquitin protein ligase activity"/>
    <property type="evidence" value="ECO:0007669"/>
    <property type="project" value="UniProtKB-UniRule"/>
</dbReference>
<evidence type="ECO:0000256" key="5">
    <source>
        <dbReference type="ARBA" id="ARBA00012483"/>
    </source>
</evidence>
<dbReference type="CDD" id="cd16491">
    <property type="entry name" value="RING-CH-C4HC3_LTN1"/>
    <property type="match status" value="1"/>
</dbReference>